<comment type="caution">
    <text evidence="1">The sequence shown here is derived from an EMBL/GenBank/DDBJ whole genome shotgun (WGS) entry which is preliminary data.</text>
</comment>
<keyword evidence="2" id="KW-1185">Reference proteome</keyword>
<organism evidence="1 2">
    <name type="scientific">Fusarium decemcellulare</name>
    <dbReference type="NCBI Taxonomy" id="57161"/>
    <lineage>
        <taxon>Eukaryota</taxon>
        <taxon>Fungi</taxon>
        <taxon>Dikarya</taxon>
        <taxon>Ascomycota</taxon>
        <taxon>Pezizomycotina</taxon>
        <taxon>Sordariomycetes</taxon>
        <taxon>Hypocreomycetidae</taxon>
        <taxon>Hypocreales</taxon>
        <taxon>Nectriaceae</taxon>
        <taxon>Fusarium</taxon>
        <taxon>Fusarium decemcellulare species complex</taxon>
    </lineage>
</organism>
<gene>
    <name evidence="1" type="ORF">NM208_g8000</name>
</gene>
<accession>A0ACC1S6X8</accession>
<name>A0ACC1S6X8_9HYPO</name>
<sequence>MMNLVRTQHGAPRSRRADATIAMAERLSRVEALLLTVDDTSSISSSFSSRGGQLGGSLLETRRMSAGQQFTSDYQVLSPVSSQLSSLHRIISSPSTESPSSGPRTVIETPRVADPCSENHTSTHEASLGSLLETEMLHDSRPLYEFSSESTSENNARRANLATRLPSPLPTVTGESLGSAPTVSDPDVASSTMINSPEANSVYSEELSNSEYHGPRSFLSICSTSGVQWVCKKTKGSEFTGFASRLTRDITRRLKIDTKAIKDRTAEPTPELAWKYVTAYFEGAREATFGLVDRASFEGRLKAHLENNGKNENPAWYALRNAIYATGCRLELSKTGKFRHASQTSWAYFSNSLSVHLELMYFQTTMTAIQALTIMGYYTDSIGKSCLEYMLSTVALRLACSKGLHRQGVSSWNMSQEQMELRNRIFWATYCLEKNCAGRSGRPSMIDDDQITCLLPQTGNGKGSSSSFYAIALIKLAQMSSLTSKRLGLVETQQQSAELLVRIVIELGEKLKTLASHIERAVDLESPVELCQRSREITLQQAIYLRMAYYITVLDVHTPLTYPWSQRLSNLAGKPDLHFQVQASSDIVVQTARKLVMTTQFVRLDASTSILMGFHGPLYALINMFVHILEDTQRSTVHSDLNLLDIGASHFLRLEFSSESEVSHHFPKELALLARQAVDYKNSQPKESVDGGSVLKGVDSDGRGEIPALDNWVGPMSDGDLTTLDDLHSTLKFPLSPYHNPELKKEEEEIFDHYVRWQEFNDNRFASNPEEGAGFYDLPNTLYYDLMGLIPRGQFQEHFYHIGPYFAKSKIGYRDMEIIATAPDWGYCNMEQHYFGTSTDGHDFNFKFRYTGFLHKIDGKWKWIQEHVSFPANIATQKADFTCNQDAGEHLKMKNEDNEKRDAKTGAFNK</sequence>
<dbReference type="EMBL" id="JANRMS010000872">
    <property type="protein sequence ID" value="KAJ3533410.1"/>
    <property type="molecule type" value="Genomic_DNA"/>
</dbReference>
<reference evidence="1" key="1">
    <citation type="submission" date="2022-08" db="EMBL/GenBank/DDBJ databases">
        <title>Genome Sequence of Fusarium decemcellulare.</title>
        <authorList>
            <person name="Buettner E."/>
        </authorList>
    </citation>
    <scope>NUCLEOTIDE SEQUENCE</scope>
    <source>
        <strain evidence="1">Babe19</strain>
    </source>
</reference>
<dbReference type="Proteomes" id="UP001148629">
    <property type="component" value="Unassembled WGS sequence"/>
</dbReference>
<evidence type="ECO:0000313" key="2">
    <source>
        <dbReference type="Proteomes" id="UP001148629"/>
    </source>
</evidence>
<protein>
    <submittedName>
        <fullName evidence="1">Uncharacterized protein</fullName>
    </submittedName>
</protein>
<evidence type="ECO:0000313" key="1">
    <source>
        <dbReference type="EMBL" id="KAJ3533410.1"/>
    </source>
</evidence>
<proteinExistence type="predicted"/>